<keyword evidence="2" id="KW-1185">Reference proteome</keyword>
<comment type="caution">
    <text evidence="1">The sequence shown here is derived from an EMBL/GenBank/DDBJ whole genome shotgun (WGS) entry which is preliminary data.</text>
</comment>
<accession>A0ACC1J3J5</accession>
<dbReference type="EMBL" id="JANBPW010004042">
    <property type="protein sequence ID" value="KAJ1935989.1"/>
    <property type="molecule type" value="Genomic_DNA"/>
</dbReference>
<reference evidence="1" key="1">
    <citation type="submission" date="2022-07" db="EMBL/GenBank/DDBJ databases">
        <title>Phylogenomic reconstructions and comparative analyses of Kickxellomycotina fungi.</title>
        <authorList>
            <person name="Reynolds N.K."/>
            <person name="Stajich J.E."/>
            <person name="Barry K."/>
            <person name="Grigoriev I.V."/>
            <person name="Crous P."/>
            <person name="Smith M.E."/>
        </authorList>
    </citation>
    <scope>NUCLEOTIDE SEQUENCE</scope>
    <source>
        <strain evidence="1">NRRL 5244</strain>
    </source>
</reference>
<dbReference type="Proteomes" id="UP001150603">
    <property type="component" value="Unassembled WGS sequence"/>
</dbReference>
<proteinExistence type="predicted"/>
<evidence type="ECO:0000313" key="1">
    <source>
        <dbReference type="EMBL" id="KAJ1935989.1"/>
    </source>
</evidence>
<name>A0ACC1J3J5_9FUNG</name>
<gene>
    <name evidence="1" type="primary">mlh1_2</name>
    <name evidence="1" type="ORF">FBU59_005204</name>
</gene>
<evidence type="ECO:0000313" key="2">
    <source>
        <dbReference type="Proteomes" id="UP001150603"/>
    </source>
</evidence>
<protein>
    <submittedName>
        <fullName evidence="1">DNA mismatch repair protein</fullName>
    </submittedName>
</protein>
<sequence>MAVRTNYKTLSLDSFSFGSSPSARRAPVQKRLLPDMSLSPTGPSLSPPPLSKRRALVSSPTRMDQNTARNTLNSLDDASDFVATTSLQATGKSGSSIENIEPLFNAPVAQSTALSGPTSGASPSPQIDPAAKHLSAEYPALGNDLSEKSYIAAQKDPRVEVRLTSILSLRKDLQRHMHPELTRIMSEHTFVGFIDDRRALIQYSTRLYMIDYCKISYHLFYHRCLFDFMNFGRLVLQPAPSIYDLAMIAATELKPEDPERCAQEVLDKFRNSREMLEEYFHIKISDIGTIETLPMVVRDYAPDFDKLPLFLYNATYFVNWDDEQAFFKSFINVLATMFALEPPLQSDPQSVRDEYRVVVEHRIFPALKGSSFWAPNAVLTEGCITELADVPDLYKIFERC</sequence>
<organism evidence="1 2">
    <name type="scientific">Linderina macrospora</name>
    <dbReference type="NCBI Taxonomy" id="4868"/>
    <lineage>
        <taxon>Eukaryota</taxon>
        <taxon>Fungi</taxon>
        <taxon>Fungi incertae sedis</taxon>
        <taxon>Zoopagomycota</taxon>
        <taxon>Kickxellomycotina</taxon>
        <taxon>Kickxellomycetes</taxon>
        <taxon>Kickxellales</taxon>
        <taxon>Kickxellaceae</taxon>
        <taxon>Linderina</taxon>
    </lineage>
</organism>